<dbReference type="InterPro" id="IPR036770">
    <property type="entry name" value="Ankyrin_rpt-contain_sf"/>
</dbReference>
<keyword evidence="6" id="KW-1185">Reference proteome</keyword>
<dbReference type="AlphaFoldDB" id="A0AB34HQI2"/>
<keyword evidence="1" id="KW-0677">Repeat</keyword>
<dbReference type="PRINTS" id="PR01768">
    <property type="entry name" value="TRPVRECEPTOR"/>
</dbReference>
<dbReference type="Gene3D" id="1.25.40.20">
    <property type="entry name" value="Ankyrin repeat-containing domain"/>
    <property type="match status" value="1"/>
</dbReference>
<name>A0AB34HQI2_ESCRO</name>
<feature type="compositionally biased region" description="Basic and acidic residues" evidence="3">
    <location>
        <begin position="170"/>
        <end position="179"/>
    </location>
</feature>
<dbReference type="GO" id="GO:0005886">
    <property type="term" value="C:plasma membrane"/>
    <property type="evidence" value="ECO:0007669"/>
    <property type="project" value="TreeGrafter"/>
</dbReference>
<evidence type="ECO:0000313" key="6">
    <source>
        <dbReference type="Proteomes" id="UP001159641"/>
    </source>
</evidence>
<dbReference type="GO" id="GO:0005262">
    <property type="term" value="F:calcium channel activity"/>
    <property type="evidence" value="ECO:0007669"/>
    <property type="project" value="TreeGrafter"/>
</dbReference>
<dbReference type="GO" id="GO:0098703">
    <property type="term" value="P:calcium ion import across plasma membrane"/>
    <property type="evidence" value="ECO:0007669"/>
    <property type="project" value="TreeGrafter"/>
</dbReference>
<keyword evidence="2" id="KW-0040">ANK repeat</keyword>
<gene>
    <name evidence="5" type="ORF">J1605_003535</name>
</gene>
<protein>
    <submittedName>
        <fullName evidence="5">Uncharacterized protein</fullName>
    </submittedName>
</protein>
<proteinExistence type="predicted"/>
<sequence>MRKDPRVQGVFACLGGGQLCAGQAHVPALQIFRHILQREFLGPSQSLSRKFTEWSYGPVRVSLYDLASVDSCEENSVLEIIAFHCQSPHRHRMVVLEPLNKLLQAKWNLLIPRFLFNFLCYLTYVSIFTAVTYHQPPLDKARQGGAHPGEASWKQPWQKMGQGLQPRPANADRRPDRLVVRPRRLHSWS</sequence>
<dbReference type="PANTHER" id="PTHR10582">
    <property type="entry name" value="TRANSIENT RECEPTOR POTENTIAL ION CHANNEL PROTEIN"/>
    <property type="match status" value="1"/>
</dbReference>
<evidence type="ECO:0000256" key="2">
    <source>
        <dbReference type="ARBA" id="ARBA00023043"/>
    </source>
</evidence>
<keyword evidence="4" id="KW-0812">Transmembrane</keyword>
<evidence type="ECO:0000313" key="5">
    <source>
        <dbReference type="EMBL" id="KAJ8793724.1"/>
    </source>
</evidence>
<feature type="region of interest" description="Disordered" evidence="3">
    <location>
        <begin position="139"/>
        <end position="189"/>
    </location>
</feature>
<evidence type="ECO:0000256" key="3">
    <source>
        <dbReference type="SAM" id="MobiDB-lite"/>
    </source>
</evidence>
<evidence type="ECO:0000256" key="4">
    <source>
        <dbReference type="SAM" id="Phobius"/>
    </source>
</evidence>
<comment type="caution">
    <text evidence="5">The sequence shown here is derived from an EMBL/GenBank/DDBJ whole genome shotgun (WGS) entry which is preliminary data.</text>
</comment>
<dbReference type="PANTHER" id="PTHR10582:SF5">
    <property type="entry name" value="TRANSIENT RECEPTOR POTENTIAL CATION CHANNEL SUBFAMILY V MEMBER 2"/>
    <property type="match status" value="1"/>
</dbReference>
<dbReference type="InterPro" id="IPR024862">
    <property type="entry name" value="TRPV"/>
</dbReference>
<keyword evidence="4" id="KW-0472">Membrane</keyword>
<accession>A0AB34HQI2</accession>
<dbReference type="InterPro" id="IPR008347">
    <property type="entry name" value="TrpV1-4"/>
</dbReference>
<reference evidence="5 6" key="1">
    <citation type="submission" date="2022-11" db="EMBL/GenBank/DDBJ databases">
        <title>Whole genome sequence of Eschrichtius robustus ER-17-0199.</title>
        <authorList>
            <person name="Bruniche-Olsen A."/>
            <person name="Black A.N."/>
            <person name="Fields C.J."/>
            <person name="Walden K."/>
            <person name="Dewoody J.A."/>
        </authorList>
    </citation>
    <scope>NUCLEOTIDE SEQUENCE [LARGE SCALE GENOMIC DNA]</scope>
    <source>
        <strain evidence="5">ER-17-0199</strain>
        <tissue evidence="5">Blubber</tissue>
    </source>
</reference>
<feature type="transmembrane region" description="Helical" evidence="4">
    <location>
        <begin position="114"/>
        <end position="133"/>
    </location>
</feature>
<evidence type="ECO:0000256" key="1">
    <source>
        <dbReference type="ARBA" id="ARBA00022737"/>
    </source>
</evidence>
<organism evidence="5 6">
    <name type="scientific">Eschrichtius robustus</name>
    <name type="common">California gray whale</name>
    <name type="synonym">Eschrichtius gibbosus</name>
    <dbReference type="NCBI Taxonomy" id="9764"/>
    <lineage>
        <taxon>Eukaryota</taxon>
        <taxon>Metazoa</taxon>
        <taxon>Chordata</taxon>
        <taxon>Craniata</taxon>
        <taxon>Vertebrata</taxon>
        <taxon>Euteleostomi</taxon>
        <taxon>Mammalia</taxon>
        <taxon>Eutheria</taxon>
        <taxon>Laurasiatheria</taxon>
        <taxon>Artiodactyla</taxon>
        <taxon>Whippomorpha</taxon>
        <taxon>Cetacea</taxon>
        <taxon>Mysticeti</taxon>
        <taxon>Eschrichtiidae</taxon>
        <taxon>Eschrichtius</taxon>
    </lineage>
</organism>
<dbReference type="Proteomes" id="UP001159641">
    <property type="component" value="Unassembled WGS sequence"/>
</dbReference>
<dbReference type="EMBL" id="JAIQCJ010000944">
    <property type="protein sequence ID" value="KAJ8793724.1"/>
    <property type="molecule type" value="Genomic_DNA"/>
</dbReference>
<feature type="compositionally biased region" description="Basic residues" evidence="3">
    <location>
        <begin position="180"/>
        <end position="189"/>
    </location>
</feature>
<keyword evidence="4" id="KW-1133">Transmembrane helix</keyword>